<dbReference type="GO" id="GO:0005179">
    <property type="term" value="F:hormone activity"/>
    <property type="evidence" value="ECO:0007669"/>
    <property type="project" value="UniProtKB-KW"/>
</dbReference>
<sequence length="136" mass="15066">MATTDQSRVHPFRRAQTSTKTKERKMRRSFFFLLCASVLLADVLPWDVSGAAARSTCNETQGRGCRVEEEEEDVEFELDSDINRRLLAGGNRYIVNGALAPDRAVCGSSNGRSYNCNGKSGQTGGGRECGRDYFRC</sequence>
<dbReference type="EnsemblPlants" id="Ma09_t01630.1">
    <property type="protein sequence ID" value="Ma09_p01630.1"/>
    <property type="gene ID" value="Ma09_g01630"/>
</dbReference>
<evidence type="ECO:0000256" key="4">
    <source>
        <dbReference type="ARBA" id="ARBA00023157"/>
    </source>
</evidence>
<evidence type="ECO:0000313" key="8">
    <source>
        <dbReference type="Proteomes" id="UP000012960"/>
    </source>
</evidence>
<dbReference type="Pfam" id="PF05498">
    <property type="entry name" value="RALF"/>
    <property type="match status" value="1"/>
</dbReference>
<keyword evidence="3" id="KW-0732">Signal</keyword>
<dbReference type="InterPro" id="IPR008801">
    <property type="entry name" value="RALF"/>
</dbReference>
<evidence type="ECO:0000313" key="7">
    <source>
        <dbReference type="EnsemblPlants" id="Ma09_p01630.1"/>
    </source>
</evidence>
<keyword evidence="8" id="KW-1185">Reference proteome</keyword>
<evidence type="ECO:0000256" key="3">
    <source>
        <dbReference type="ARBA" id="ARBA00022729"/>
    </source>
</evidence>
<name>A0A804KET8_MUSAM</name>
<keyword evidence="4" id="KW-1015">Disulfide bond</keyword>
<evidence type="ECO:0000313" key="6">
    <source>
        <dbReference type="EMBL" id="CAG1833910.1"/>
    </source>
</evidence>
<gene>
    <name evidence="6" type="ORF">GSMUA_220150.1</name>
</gene>
<dbReference type="PANTHER" id="PTHR33136:SF6">
    <property type="entry name" value="PROTEIN RALF-LIKE 34"/>
    <property type="match status" value="1"/>
</dbReference>
<protein>
    <submittedName>
        <fullName evidence="6">(wild Malaysian banana) hypothetical protein</fullName>
    </submittedName>
</protein>
<dbReference type="OrthoDB" id="10432273at2759"/>
<accession>A0A804KET8</accession>
<comment type="similarity">
    <text evidence="1">Belongs to the plant rapid alkalinization factor (RALF) family.</text>
</comment>
<keyword evidence="2" id="KW-0372">Hormone</keyword>
<dbReference type="EMBL" id="HG996474">
    <property type="protein sequence ID" value="CAG1833910.1"/>
    <property type="molecule type" value="Genomic_DNA"/>
</dbReference>
<dbReference type="Gramene" id="Ma09_t01630.1">
    <property type="protein sequence ID" value="Ma09_p01630.1"/>
    <property type="gene ID" value="Ma09_g01630"/>
</dbReference>
<organism evidence="7 8">
    <name type="scientific">Musa acuminata subsp. malaccensis</name>
    <name type="common">Wild banana</name>
    <name type="synonym">Musa malaccensis</name>
    <dbReference type="NCBI Taxonomy" id="214687"/>
    <lineage>
        <taxon>Eukaryota</taxon>
        <taxon>Viridiplantae</taxon>
        <taxon>Streptophyta</taxon>
        <taxon>Embryophyta</taxon>
        <taxon>Tracheophyta</taxon>
        <taxon>Spermatophyta</taxon>
        <taxon>Magnoliopsida</taxon>
        <taxon>Liliopsida</taxon>
        <taxon>Zingiberales</taxon>
        <taxon>Musaceae</taxon>
        <taxon>Musa</taxon>
    </lineage>
</organism>
<evidence type="ECO:0000256" key="2">
    <source>
        <dbReference type="ARBA" id="ARBA00022702"/>
    </source>
</evidence>
<dbReference type="AlphaFoldDB" id="A0A804KET8"/>
<reference evidence="6" key="1">
    <citation type="submission" date="2021-03" db="EMBL/GenBank/DDBJ databases">
        <authorList>
            <consortium name="Genoscope - CEA"/>
            <person name="William W."/>
        </authorList>
    </citation>
    <scope>NUCLEOTIDE SEQUENCE</scope>
    <source>
        <strain evidence="6">Doubled-haploid Pahang</strain>
    </source>
</reference>
<feature type="region of interest" description="Disordered" evidence="5">
    <location>
        <begin position="1"/>
        <end position="21"/>
    </location>
</feature>
<proteinExistence type="inferred from homology"/>
<evidence type="ECO:0000256" key="5">
    <source>
        <dbReference type="SAM" id="MobiDB-lite"/>
    </source>
</evidence>
<reference evidence="7" key="2">
    <citation type="submission" date="2021-05" db="UniProtKB">
        <authorList>
            <consortium name="EnsemblPlants"/>
        </authorList>
    </citation>
    <scope>IDENTIFICATION</scope>
    <source>
        <strain evidence="7">subsp. malaccensis</strain>
    </source>
</reference>
<evidence type="ECO:0000256" key="1">
    <source>
        <dbReference type="ARBA" id="ARBA00009178"/>
    </source>
</evidence>
<dbReference type="InParanoid" id="A0A804KET8"/>
<dbReference type="PANTHER" id="PTHR33136">
    <property type="entry name" value="RAPID ALKALINIZATION FACTOR-LIKE"/>
    <property type="match status" value="1"/>
</dbReference>
<dbReference type="Proteomes" id="UP000012960">
    <property type="component" value="Unplaced"/>
</dbReference>